<dbReference type="AlphaFoldDB" id="A0A822XYT7"/>
<gene>
    <name evidence="1" type="ORF">HUJ06_025722</name>
</gene>
<dbReference type="Proteomes" id="UP000607653">
    <property type="component" value="Unassembled WGS sequence"/>
</dbReference>
<accession>A0A822XYT7</accession>
<sequence length="46" mass="5148">MQKKTSMPHRQGLLGCIGFSFKSYGAVNGFARSLNLVSFFVYSFPK</sequence>
<dbReference type="EMBL" id="DUZY01000001">
    <property type="protein sequence ID" value="DAD24259.1"/>
    <property type="molecule type" value="Genomic_DNA"/>
</dbReference>
<name>A0A822XYT7_NELNU</name>
<evidence type="ECO:0000313" key="2">
    <source>
        <dbReference type="Proteomes" id="UP000607653"/>
    </source>
</evidence>
<proteinExistence type="predicted"/>
<comment type="caution">
    <text evidence="1">The sequence shown here is derived from an EMBL/GenBank/DDBJ whole genome shotgun (WGS) entry which is preliminary data.</text>
</comment>
<evidence type="ECO:0000313" key="1">
    <source>
        <dbReference type="EMBL" id="DAD24259.1"/>
    </source>
</evidence>
<reference evidence="1 2" key="1">
    <citation type="journal article" date="2020" name="Mol. Biol. Evol.">
        <title>Distinct Expression and Methylation Patterns for Genes with Different Fates following a Single Whole-Genome Duplication in Flowering Plants.</title>
        <authorList>
            <person name="Shi T."/>
            <person name="Rahmani R.S."/>
            <person name="Gugger P.F."/>
            <person name="Wang M."/>
            <person name="Li H."/>
            <person name="Zhang Y."/>
            <person name="Li Z."/>
            <person name="Wang Q."/>
            <person name="Van de Peer Y."/>
            <person name="Marchal K."/>
            <person name="Chen J."/>
        </authorList>
    </citation>
    <scope>NUCLEOTIDE SEQUENCE [LARGE SCALE GENOMIC DNA]</scope>
    <source>
        <tissue evidence="1">Leaf</tissue>
    </source>
</reference>
<protein>
    <submittedName>
        <fullName evidence="1">Uncharacterized protein</fullName>
    </submittedName>
</protein>
<keyword evidence="2" id="KW-1185">Reference proteome</keyword>
<organism evidence="1 2">
    <name type="scientific">Nelumbo nucifera</name>
    <name type="common">Sacred lotus</name>
    <dbReference type="NCBI Taxonomy" id="4432"/>
    <lineage>
        <taxon>Eukaryota</taxon>
        <taxon>Viridiplantae</taxon>
        <taxon>Streptophyta</taxon>
        <taxon>Embryophyta</taxon>
        <taxon>Tracheophyta</taxon>
        <taxon>Spermatophyta</taxon>
        <taxon>Magnoliopsida</taxon>
        <taxon>Proteales</taxon>
        <taxon>Nelumbonaceae</taxon>
        <taxon>Nelumbo</taxon>
    </lineage>
</organism>